<organism evidence="2 3">
    <name type="scientific">Diatraea saccharalis</name>
    <name type="common">sugarcane borer</name>
    <dbReference type="NCBI Taxonomy" id="40085"/>
    <lineage>
        <taxon>Eukaryota</taxon>
        <taxon>Metazoa</taxon>
        <taxon>Ecdysozoa</taxon>
        <taxon>Arthropoda</taxon>
        <taxon>Hexapoda</taxon>
        <taxon>Insecta</taxon>
        <taxon>Pterygota</taxon>
        <taxon>Neoptera</taxon>
        <taxon>Endopterygota</taxon>
        <taxon>Lepidoptera</taxon>
        <taxon>Glossata</taxon>
        <taxon>Ditrysia</taxon>
        <taxon>Pyraloidea</taxon>
        <taxon>Crambidae</taxon>
        <taxon>Crambinae</taxon>
        <taxon>Diatraea</taxon>
    </lineage>
</organism>
<reference evidence="2" key="1">
    <citation type="submission" date="2021-12" db="EMBL/GenBank/DDBJ databases">
        <authorList>
            <person name="King R."/>
        </authorList>
    </citation>
    <scope>NUCLEOTIDE SEQUENCE</scope>
</reference>
<sequence>MCLKYFLVLFLTGTCIRLSYSVSFQNVIQSKHRIAFGDQLSVQKDDLRSNKIFEDFLRNLLTLLSTGFPKKKLSNYCRLLKNEVDALGFKFTRKLARHLRDLSKLDRDEIQEVLASYVEEMDKPLDHRRKFLDAMNKVFTLQHDVIFRDYIFDVRDYGNEDILFIHDETQKVLKTIVNSIMEISKKDRNNLESEMKKAIKEYNKY</sequence>
<reference evidence="2" key="2">
    <citation type="submission" date="2022-10" db="EMBL/GenBank/DDBJ databases">
        <authorList>
            <consortium name="ENA_rothamsted_submissions"/>
            <consortium name="culmorum"/>
            <person name="King R."/>
        </authorList>
    </citation>
    <scope>NUCLEOTIDE SEQUENCE</scope>
</reference>
<gene>
    <name evidence="2" type="ORF">DIATSA_LOCUS12810</name>
</gene>
<evidence type="ECO:0000256" key="1">
    <source>
        <dbReference type="SAM" id="SignalP"/>
    </source>
</evidence>
<evidence type="ECO:0000313" key="2">
    <source>
        <dbReference type="EMBL" id="CAG9795558.1"/>
    </source>
</evidence>
<dbReference type="EMBL" id="OU893339">
    <property type="protein sequence ID" value="CAG9795558.1"/>
    <property type="molecule type" value="Genomic_DNA"/>
</dbReference>
<name>A0A9N9RDG0_9NEOP</name>
<dbReference type="OrthoDB" id="7249540at2759"/>
<dbReference type="AlphaFoldDB" id="A0A9N9RDG0"/>
<dbReference type="Proteomes" id="UP001153714">
    <property type="component" value="Chromosome 8"/>
</dbReference>
<protein>
    <submittedName>
        <fullName evidence="2">Uncharacterized protein</fullName>
    </submittedName>
</protein>
<evidence type="ECO:0000313" key="3">
    <source>
        <dbReference type="Proteomes" id="UP001153714"/>
    </source>
</evidence>
<feature type="signal peptide" evidence="1">
    <location>
        <begin position="1"/>
        <end position="21"/>
    </location>
</feature>
<keyword evidence="3" id="KW-1185">Reference proteome</keyword>
<proteinExistence type="predicted"/>
<keyword evidence="1" id="KW-0732">Signal</keyword>
<accession>A0A9N9RDG0</accession>
<feature type="chain" id="PRO_5040168449" evidence="1">
    <location>
        <begin position="22"/>
        <end position="205"/>
    </location>
</feature>